<dbReference type="SMART" id="SM00355">
    <property type="entry name" value="ZnF_C2H2"/>
    <property type="match status" value="7"/>
</dbReference>
<dbReference type="FunFam" id="3.30.160.60:FF:000328">
    <property type="entry name" value="Zinc finger protein 1079"/>
    <property type="match status" value="1"/>
</dbReference>
<evidence type="ECO:0000256" key="9">
    <source>
        <dbReference type="PROSITE-ProRule" id="PRU00042"/>
    </source>
</evidence>
<keyword evidence="12" id="KW-1185">Reference proteome</keyword>
<dbReference type="GO" id="GO:0000978">
    <property type="term" value="F:RNA polymerase II cis-regulatory region sequence-specific DNA binding"/>
    <property type="evidence" value="ECO:0000318"/>
    <property type="project" value="GO_Central"/>
</dbReference>
<proteinExistence type="predicted"/>
<feature type="domain" description="C2H2-type" evidence="10">
    <location>
        <begin position="321"/>
        <end position="348"/>
    </location>
</feature>
<gene>
    <name evidence="11" type="primary">LOC101170955</name>
</gene>
<dbReference type="GO" id="GO:0008270">
    <property type="term" value="F:zinc ion binding"/>
    <property type="evidence" value="ECO:0007669"/>
    <property type="project" value="UniProtKB-KW"/>
</dbReference>
<evidence type="ECO:0000259" key="10">
    <source>
        <dbReference type="PROSITE" id="PS50157"/>
    </source>
</evidence>
<keyword evidence="4" id="KW-0677">Repeat</keyword>
<dbReference type="Ensembl" id="ENSORLT00000043864.1">
    <property type="protein sequence ID" value="ENSORLP00000031466.1"/>
    <property type="gene ID" value="ENSORLG00000026568.1"/>
</dbReference>
<organism evidence="11 12">
    <name type="scientific">Oryzias latipes</name>
    <name type="common">Japanese rice fish</name>
    <name type="synonym">Japanese killifish</name>
    <dbReference type="NCBI Taxonomy" id="8090"/>
    <lineage>
        <taxon>Eukaryota</taxon>
        <taxon>Metazoa</taxon>
        <taxon>Chordata</taxon>
        <taxon>Craniata</taxon>
        <taxon>Vertebrata</taxon>
        <taxon>Euteleostomi</taxon>
        <taxon>Actinopterygii</taxon>
        <taxon>Neopterygii</taxon>
        <taxon>Teleostei</taxon>
        <taxon>Neoteleostei</taxon>
        <taxon>Acanthomorphata</taxon>
        <taxon>Ovalentaria</taxon>
        <taxon>Atherinomorphae</taxon>
        <taxon>Beloniformes</taxon>
        <taxon>Adrianichthyidae</taxon>
        <taxon>Oryziinae</taxon>
        <taxon>Oryzias</taxon>
    </lineage>
</organism>
<dbReference type="Gene3D" id="3.30.160.60">
    <property type="entry name" value="Classic Zinc Finger"/>
    <property type="match status" value="7"/>
</dbReference>
<keyword evidence="3" id="KW-0479">Metal-binding</keyword>
<dbReference type="GO" id="GO:0006355">
    <property type="term" value="P:regulation of DNA-templated transcription"/>
    <property type="evidence" value="ECO:0000318"/>
    <property type="project" value="GO_Central"/>
</dbReference>
<evidence type="ECO:0000256" key="7">
    <source>
        <dbReference type="ARBA" id="ARBA00022843"/>
    </source>
</evidence>
<keyword evidence="2" id="KW-1017">Isopeptide bond</keyword>
<dbReference type="RefSeq" id="XP_023821455.1">
    <property type="nucleotide sequence ID" value="XM_023965687.1"/>
</dbReference>
<dbReference type="Bgee" id="ENSORLG00000026568">
    <property type="expression patterns" value="Expressed in pharyngeal gill and 14 other cell types or tissues"/>
</dbReference>
<reference evidence="11" key="3">
    <citation type="submission" date="2025-09" db="UniProtKB">
        <authorList>
            <consortium name="Ensembl"/>
        </authorList>
    </citation>
    <scope>IDENTIFICATION</scope>
    <source>
        <strain evidence="11">Hd-rR</strain>
    </source>
</reference>
<dbReference type="PROSITE" id="PS00028">
    <property type="entry name" value="ZINC_FINGER_C2H2_1"/>
    <property type="match status" value="7"/>
</dbReference>
<dbReference type="PROSITE" id="PS50157">
    <property type="entry name" value="ZINC_FINGER_C2H2_2"/>
    <property type="match status" value="7"/>
</dbReference>
<evidence type="ECO:0000256" key="1">
    <source>
        <dbReference type="ARBA" id="ARBA00004123"/>
    </source>
</evidence>
<dbReference type="GeneID" id="101170955"/>
<dbReference type="PANTHER" id="PTHR24390">
    <property type="entry name" value="ZINC FINGER PROTEIN"/>
    <property type="match status" value="1"/>
</dbReference>
<dbReference type="FunFam" id="3.30.160.60:FF:002343">
    <property type="entry name" value="Zinc finger protein 33A"/>
    <property type="match status" value="1"/>
</dbReference>
<comment type="subcellular location">
    <subcellularLocation>
        <location evidence="1">Nucleus</location>
    </subcellularLocation>
</comment>
<dbReference type="SUPFAM" id="SSF57667">
    <property type="entry name" value="beta-beta-alpha zinc fingers"/>
    <property type="match status" value="4"/>
</dbReference>
<dbReference type="AlphaFoldDB" id="A0A3B3HHS3"/>
<evidence type="ECO:0000256" key="2">
    <source>
        <dbReference type="ARBA" id="ARBA00022499"/>
    </source>
</evidence>
<evidence type="ECO:0000256" key="6">
    <source>
        <dbReference type="ARBA" id="ARBA00022833"/>
    </source>
</evidence>
<dbReference type="GO" id="GO:0005634">
    <property type="term" value="C:nucleus"/>
    <property type="evidence" value="ECO:0007669"/>
    <property type="project" value="UniProtKB-SubCell"/>
</dbReference>
<accession>A0A3B3HHS3</accession>
<evidence type="ECO:0000256" key="8">
    <source>
        <dbReference type="ARBA" id="ARBA00023242"/>
    </source>
</evidence>
<evidence type="ECO:0000313" key="11">
    <source>
        <dbReference type="Ensembl" id="ENSORLP00000031466.1"/>
    </source>
</evidence>
<name>A0A3B3HHS3_ORYLA</name>
<keyword evidence="7" id="KW-0832">Ubl conjugation</keyword>
<dbReference type="KEGG" id="ola:101170955"/>
<dbReference type="OrthoDB" id="654211at2759"/>
<dbReference type="FunCoup" id="A0A3B3HHS3">
    <property type="interactions" value="15"/>
</dbReference>
<feature type="domain" description="C2H2-type" evidence="10">
    <location>
        <begin position="237"/>
        <end position="264"/>
    </location>
</feature>
<dbReference type="FunFam" id="3.30.160.60:FF:000624">
    <property type="entry name" value="zinc finger protein 697"/>
    <property type="match status" value="2"/>
</dbReference>
<feature type="domain" description="C2H2-type" evidence="10">
    <location>
        <begin position="349"/>
        <end position="376"/>
    </location>
</feature>
<feature type="domain" description="C2H2-type" evidence="10">
    <location>
        <begin position="181"/>
        <end position="208"/>
    </location>
</feature>
<dbReference type="Proteomes" id="UP000001038">
    <property type="component" value="Chromosome 17"/>
</dbReference>
<dbReference type="FunFam" id="3.30.160.60:FF:000690">
    <property type="entry name" value="Zinc finger protein 354C"/>
    <property type="match status" value="1"/>
</dbReference>
<dbReference type="InterPro" id="IPR036236">
    <property type="entry name" value="Znf_C2H2_sf"/>
</dbReference>
<reference evidence="11" key="2">
    <citation type="submission" date="2025-08" db="UniProtKB">
        <authorList>
            <consortium name="Ensembl"/>
        </authorList>
    </citation>
    <scope>IDENTIFICATION</scope>
    <source>
        <strain evidence="11">Hd-rR</strain>
    </source>
</reference>
<keyword evidence="6" id="KW-0862">Zinc</keyword>
<dbReference type="InParanoid" id="A0A3B3HHS3"/>
<feature type="domain" description="C2H2-type" evidence="10">
    <location>
        <begin position="265"/>
        <end position="292"/>
    </location>
</feature>
<evidence type="ECO:0000256" key="4">
    <source>
        <dbReference type="ARBA" id="ARBA00022737"/>
    </source>
</evidence>
<evidence type="ECO:0000256" key="5">
    <source>
        <dbReference type="ARBA" id="ARBA00022771"/>
    </source>
</evidence>
<dbReference type="PANTHER" id="PTHR24390:SF260">
    <property type="entry name" value="ZINC FINGER PROTEIN 383-RELATED"/>
    <property type="match status" value="1"/>
</dbReference>
<dbReference type="GO" id="GO:0000981">
    <property type="term" value="F:DNA-binding transcription factor activity, RNA polymerase II-specific"/>
    <property type="evidence" value="ECO:0000318"/>
    <property type="project" value="GO_Central"/>
</dbReference>
<dbReference type="FunFam" id="3.30.160.60:FF:000446">
    <property type="entry name" value="Zinc finger protein"/>
    <property type="match status" value="1"/>
</dbReference>
<keyword evidence="5 9" id="KW-0863">Zinc-finger</keyword>
<dbReference type="InterPro" id="IPR013087">
    <property type="entry name" value="Znf_C2H2_type"/>
</dbReference>
<evidence type="ECO:0000313" key="12">
    <source>
        <dbReference type="Proteomes" id="UP000001038"/>
    </source>
</evidence>
<feature type="domain" description="C2H2-type" evidence="10">
    <location>
        <begin position="209"/>
        <end position="236"/>
    </location>
</feature>
<sequence length="382" mass="43582">MSSVQSLREFISERLTAAAEEIFRQFEKTIVQYEEEIMDRQHRLLDNCSSWKRNTNNIADIPAFICKEFVVNPLSLNHQKGPEEPELKWIKEEQPQLGCSQDWKQLGSETEVDLSAQMFSGSEIEPKAAQLHFLDSLLIESQGPDLESAKNLEIKEEMSTYGESSSSSSFCLNDTSSNKSVNCEICGKTLKDKYSMKQHLRIHSGVRPYICRTCGKGFTQKGNLLSHVRIHAGEKLFCCETCGKSFTCSSNLSVHRRTHTGEKLFPCRTCGRRFSQKCNLLSHMRTHTGEKLFTCDTCGRSFMHRSHLSVHRKIHTGEKSFCCKTCGKGFTQNGNLSAHMRTHTDERPFRCGACGRTFKRKTHLRVHLRTHKDQVFFCTSTS</sequence>
<protein>
    <recommendedName>
        <fullName evidence="10">C2H2-type domain-containing protein</fullName>
    </recommendedName>
</protein>
<keyword evidence="8" id="KW-0539">Nucleus</keyword>
<reference evidence="11 12" key="1">
    <citation type="journal article" date="2007" name="Nature">
        <title>The medaka draft genome and insights into vertebrate genome evolution.</title>
        <authorList>
            <person name="Kasahara M."/>
            <person name="Naruse K."/>
            <person name="Sasaki S."/>
            <person name="Nakatani Y."/>
            <person name="Qu W."/>
            <person name="Ahsan B."/>
            <person name="Yamada T."/>
            <person name="Nagayasu Y."/>
            <person name="Doi K."/>
            <person name="Kasai Y."/>
            <person name="Jindo T."/>
            <person name="Kobayashi D."/>
            <person name="Shimada A."/>
            <person name="Toyoda A."/>
            <person name="Kuroki Y."/>
            <person name="Fujiyama A."/>
            <person name="Sasaki T."/>
            <person name="Shimizu A."/>
            <person name="Asakawa S."/>
            <person name="Shimizu N."/>
            <person name="Hashimoto S."/>
            <person name="Yang J."/>
            <person name="Lee Y."/>
            <person name="Matsushima K."/>
            <person name="Sugano S."/>
            <person name="Sakaizumi M."/>
            <person name="Narita T."/>
            <person name="Ohishi K."/>
            <person name="Haga S."/>
            <person name="Ohta F."/>
            <person name="Nomoto H."/>
            <person name="Nogata K."/>
            <person name="Morishita T."/>
            <person name="Endo T."/>
            <person name="Shin-I T."/>
            <person name="Takeda H."/>
            <person name="Morishita S."/>
            <person name="Kohara Y."/>
        </authorList>
    </citation>
    <scope>NUCLEOTIDE SEQUENCE [LARGE SCALE GENOMIC DNA]</scope>
    <source>
        <strain evidence="11 12">Hd-rR</strain>
    </source>
</reference>
<feature type="domain" description="C2H2-type" evidence="10">
    <location>
        <begin position="293"/>
        <end position="320"/>
    </location>
</feature>
<dbReference type="Pfam" id="PF00096">
    <property type="entry name" value="zf-C2H2"/>
    <property type="match status" value="6"/>
</dbReference>
<dbReference type="GeneTree" id="ENSGT01150000286977"/>
<evidence type="ECO:0000256" key="3">
    <source>
        <dbReference type="ARBA" id="ARBA00022723"/>
    </source>
</evidence>